<dbReference type="Proteomes" id="UP000691718">
    <property type="component" value="Unassembled WGS sequence"/>
</dbReference>
<proteinExistence type="predicted"/>
<dbReference type="OrthoDB" id="6914521at2759"/>
<evidence type="ECO:0000256" key="1">
    <source>
        <dbReference type="ARBA" id="ARBA00023125"/>
    </source>
</evidence>
<dbReference type="PANTHER" id="PTHR19303:SF52">
    <property type="entry name" value="TIGGER TRANSPOSABLE ELEMENT-DERIVED PROTEIN 6"/>
    <property type="match status" value="1"/>
</dbReference>
<comment type="caution">
    <text evidence="6">The sequence shown here is derived from an EMBL/GenBank/DDBJ whole genome shotgun (WGS) entry which is preliminary data.</text>
</comment>
<dbReference type="PANTHER" id="PTHR19303">
    <property type="entry name" value="TRANSPOSON"/>
    <property type="match status" value="1"/>
</dbReference>
<reference evidence="6" key="1">
    <citation type="submission" date="2021-04" db="EMBL/GenBank/DDBJ databases">
        <authorList>
            <person name="Tunstrom K."/>
        </authorList>
    </citation>
    <scope>NUCLEOTIDE SEQUENCE</scope>
</reference>
<feature type="domain" description="HTH psq-type" evidence="4">
    <location>
        <begin position="1"/>
        <end position="52"/>
    </location>
</feature>
<dbReference type="PROSITE" id="PS51253">
    <property type="entry name" value="HTH_CENPB"/>
    <property type="match status" value="1"/>
</dbReference>
<dbReference type="EMBL" id="CAJQZP010000693">
    <property type="protein sequence ID" value="CAG4979095.1"/>
    <property type="molecule type" value="Genomic_DNA"/>
</dbReference>
<evidence type="ECO:0000256" key="2">
    <source>
        <dbReference type="ARBA" id="ARBA00023242"/>
    </source>
</evidence>
<dbReference type="AlphaFoldDB" id="A0A8S3WV74"/>
<evidence type="ECO:0000256" key="3">
    <source>
        <dbReference type="PROSITE-ProRule" id="PRU00320"/>
    </source>
</evidence>
<feature type="domain" description="HTH CENPB-type" evidence="5">
    <location>
        <begin position="63"/>
        <end position="134"/>
    </location>
</feature>
<evidence type="ECO:0000313" key="6">
    <source>
        <dbReference type="EMBL" id="CAG4979095.1"/>
    </source>
</evidence>
<dbReference type="GO" id="GO:0005634">
    <property type="term" value="C:nucleus"/>
    <property type="evidence" value="ECO:0007669"/>
    <property type="project" value="UniProtKB-SubCell"/>
</dbReference>
<dbReference type="InterPro" id="IPR050863">
    <property type="entry name" value="CenT-Element_Derived"/>
</dbReference>
<evidence type="ECO:0000313" key="7">
    <source>
        <dbReference type="Proteomes" id="UP000691718"/>
    </source>
</evidence>
<dbReference type="Pfam" id="PF04218">
    <property type="entry name" value="CENP-B_N"/>
    <property type="match status" value="1"/>
</dbReference>
<gene>
    <name evidence="6" type="ORF">PAPOLLO_LOCUS9829</name>
</gene>
<keyword evidence="7" id="KW-1185">Reference proteome</keyword>
<protein>
    <submittedName>
        <fullName evidence="6">(apollo) hypothetical protein</fullName>
    </submittedName>
</protein>
<dbReference type="GO" id="GO:0003677">
    <property type="term" value="F:DNA binding"/>
    <property type="evidence" value="ECO:0007669"/>
    <property type="project" value="UniProtKB-UniRule"/>
</dbReference>
<sequence length="151" mass="17172">MSTKRKLTTLTLSEKFNVIKAVNSGMKKKDVAAYYGIAASTLSAIINNEAEILLRYESSTNLSCKRRRLAEFPDLEECLVSWFKQCHDKNIHVCGQILREKAKEFSKSLGHSSFRASNGWLTNFKKRHELVFRKICGESASVNNEILKRGI</sequence>
<evidence type="ECO:0000259" key="5">
    <source>
        <dbReference type="PROSITE" id="PS51253"/>
    </source>
</evidence>
<accession>A0A8S3WV74</accession>
<dbReference type="InterPro" id="IPR006600">
    <property type="entry name" value="HTH_CenpB_DNA-bd_dom"/>
</dbReference>
<dbReference type="PROSITE" id="PS50960">
    <property type="entry name" value="HTH_PSQ"/>
    <property type="match status" value="1"/>
</dbReference>
<evidence type="ECO:0000259" key="4">
    <source>
        <dbReference type="PROSITE" id="PS50960"/>
    </source>
</evidence>
<keyword evidence="1 3" id="KW-0238">DNA-binding</keyword>
<dbReference type="Pfam" id="PF03221">
    <property type="entry name" value="HTH_Tnp_Tc5"/>
    <property type="match status" value="1"/>
</dbReference>
<feature type="DNA-binding region" description="H-T-H motif" evidence="3">
    <location>
        <begin position="28"/>
        <end position="48"/>
    </location>
</feature>
<organism evidence="6 7">
    <name type="scientific">Parnassius apollo</name>
    <name type="common">Apollo butterfly</name>
    <name type="synonym">Papilio apollo</name>
    <dbReference type="NCBI Taxonomy" id="110799"/>
    <lineage>
        <taxon>Eukaryota</taxon>
        <taxon>Metazoa</taxon>
        <taxon>Ecdysozoa</taxon>
        <taxon>Arthropoda</taxon>
        <taxon>Hexapoda</taxon>
        <taxon>Insecta</taxon>
        <taxon>Pterygota</taxon>
        <taxon>Neoptera</taxon>
        <taxon>Endopterygota</taxon>
        <taxon>Lepidoptera</taxon>
        <taxon>Glossata</taxon>
        <taxon>Ditrysia</taxon>
        <taxon>Papilionoidea</taxon>
        <taxon>Papilionidae</taxon>
        <taxon>Parnassiinae</taxon>
        <taxon>Parnassini</taxon>
        <taxon>Parnassius</taxon>
        <taxon>Parnassius</taxon>
    </lineage>
</organism>
<dbReference type="InterPro" id="IPR007889">
    <property type="entry name" value="HTH_Psq"/>
</dbReference>
<keyword evidence="2 3" id="KW-0539">Nucleus</keyword>
<comment type="subcellular location">
    <subcellularLocation>
        <location evidence="3">Nucleus</location>
    </subcellularLocation>
</comment>
<name>A0A8S3WV74_PARAO</name>
<dbReference type="SMART" id="SM00674">
    <property type="entry name" value="CENPB"/>
    <property type="match status" value="1"/>
</dbReference>